<dbReference type="InterPro" id="IPR029058">
    <property type="entry name" value="AB_hydrolase_fold"/>
</dbReference>
<reference evidence="1" key="1">
    <citation type="submission" date="2023-08" db="EMBL/GenBank/DDBJ databases">
        <authorList>
            <person name="Chen Y."/>
            <person name="Shah S."/>
            <person name="Dougan E. K."/>
            <person name="Thang M."/>
            <person name="Chan C."/>
        </authorList>
    </citation>
    <scope>NUCLEOTIDE SEQUENCE</scope>
</reference>
<accession>A0AA36HN02</accession>
<keyword evidence="2" id="KW-1185">Reference proteome</keyword>
<proteinExistence type="predicted"/>
<dbReference type="AlphaFoldDB" id="A0AA36HN02"/>
<dbReference type="EMBL" id="CAUJNA010000083">
    <property type="protein sequence ID" value="CAJ1371512.1"/>
    <property type="molecule type" value="Genomic_DNA"/>
</dbReference>
<sequence length="131" mass="14166">MGKSWGARMAAEVASLDDIVATALVTPALGDQDQVQSLISRIQGRVAIALVEDDEVVDFRATKGKIQAASKGRELMWIEAKKGGHRVVEDFVMPLVEFAESARELFVHGGEPVAFVACLGLWKFGLAKPPF</sequence>
<comment type="caution">
    <text evidence="1">The sequence shown here is derived from an EMBL/GenBank/DDBJ whole genome shotgun (WGS) entry which is preliminary data.</text>
</comment>
<name>A0AA36HN02_9DINO</name>
<protein>
    <submittedName>
        <fullName evidence="1">Uncharacterized protein</fullName>
    </submittedName>
</protein>
<gene>
    <name evidence="1" type="ORF">EVOR1521_LOCUS1811</name>
</gene>
<organism evidence="1 2">
    <name type="scientific">Effrenium voratum</name>
    <dbReference type="NCBI Taxonomy" id="2562239"/>
    <lineage>
        <taxon>Eukaryota</taxon>
        <taxon>Sar</taxon>
        <taxon>Alveolata</taxon>
        <taxon>Dinophyceae</taxon>
        <taxon>Suessiales</taxon>
        <taxon>Symbiodiniaceae</taxon>
        <taxon>Effrenium</taxon>
    </lineage>
</organism>
<dbReference type="SUPFAM" id="SSF53474">
    <property type="entry name" value="alpha/beta-Hydrolases"/>
    <property type="match status" value="1"/>
</dbReference>
<dbReference type="Proteomes" id="UP001178507">
    <property type="component" value="Unassembled WGS sequence"/>
</dbReference>
<evidence type="ECO:0000313" key="2">
    <source>
        <dbReference type="Proteomes" id="UP001178507"/>
    </source>
</evidence>
<evidence type="ECO:0000313" key="1">
    <source>
        <dbReference type="EMBL" id="CAJ1371512.1"/>
    </source>
</evidence>
<dbReference type="Gene3D" id="3.40.50.1820">
    <property type="entry name" value="alpha/beta hydrolase"/>
    <property type="match status" value="1"/>
</dbReference>